<evidence type="ECO:0000256" key="1">
    <source>
        <dbReference type="SAM" id="MobiDB-lite"/>
    </source>
</evidence>
<feature type="compositionally biased region" description="Basic and acidic residues" evidence="1">
    <location>
        <begin position="115"/>
        <end position="126"/>
    </location>
</feature>
<name>A0A9P1CAH9_9DINO</name>
<reference evidence="3 4" key="2">
    <citation type="submission" date="2024-05" db="EMBL/GenBank/DDBJ databases">
        <authorList>
            <person name="Chen Y."/>
            <person name="Shah S."/>
            <person name="Dougan E. K."/>
            <person name="Thang M."/>
            <person name="Chan C."/>
        </authorList>
    </citation>
    <scope>NUCLEOTIDE SEQUENCE [LARGE SCALE GENOMIC DNA]</scope>
</reference>
<dbReference type="EMBL" id="CAMXCT010001185">
    <property type="protein sequence ID" value="CAI3987627.1"/>
    <property type="molecule type" value="Genomic_DNA"/>
</dbReference>
<feature type="region of interest" description="Disordered" evidence="1">
    <location>
        <begin position="108"/>
        <end position="128"/>
    </location>
</feature>
<accession>A0A9P1CAH9</accession>
<comment type="caution">
    <text evidence="2">The sequence shown here is derived from an EMBL/GenBank/DDBJ whole genome shotgun (WGS) entry which is preliminary data.</text>
</comment>
<keyword evidence="4" id="KW-1185">Reference proteome</keyword>
<feature type="compositionally biased region" description="Low complexity" evidence="1">
    <location>
        <begin position="1"/>
        <end position="26"/>
    </location>
</feature>
<sequence length="359" mass="40601">MAVTSPSTTAPSRSPGSSGDVASSGGADWFGDWGAEWGLEWDSEEWDRKWDLQWEPTVEDLMALGLETDPEKWDETWDEKWELEEWDPSWDFQEDVVDPRQLHFDTVGAESAGEVPEKKPTPKEVDSEVESYPMVSGFVWDPINLKEIELGTITSHSVGQHGQWTAFFQGLDGNDYSVTRLPCQKPDQPAPEVVVNKQPRDEKIQYTPVSKNAFTNFAEKAWPKSAEPGPGGSGLNQSSREFVPTTEEVEMERVKYQDQPCGLLWEGASMTKKFGNKPDANTDPLGLETIQGMTLKEHIIHVQWYSSAADFKEKVPPGISQQLWEELVEIFKIVHVYGITDSEIVYKFLRTIWANSYYG</sequence>
<organism evidence="2">
    <name type="scientific">Cladocopium goreaui</name>
    <dbReference type="NCBI Taxonomy" id="2562237"/>
    <lineage>
        <taxon>Eukaryota</taxon>
        <taxon>Sar</taxon>
        <taxon>Alveolata</taxon>
        <taxon>Dinophyceae</taxon>
        <taxon>Suessiales</taxon>
        <taxon>Symbiodiniaceae</taxon>
        <taxon>Cladocopium</taxon>
    </lineage>
</organism>
<evidence type="ECO:0000313" key="4">
    <source>
        <dbReference type="Proteomes" id="UP001152797"/>
    </source>
</evidence>
<evidence type="ECO:0000313" key="3">
    <source>
        <dbReference type="EMBL" id="CAL4774939.1"/>
    </source>
</evidence>
<feature type="region of interest" description="Disordered" evidence="1">
    <location>
        <begin position="1"/>
        <end position="33"/>
    </location>
</feature>
<protein>
    <submittedName>
        <fullName evidence="2">Uncharacterized protein</fullName>
    </submittedName>
</protein>
<reference evidence="2" key="1">
    <citation type="submission" date="2022-10" db="EMBL/GenBank/DDBJ databases">
        <authorList>
            <person name="Chen Y."/>
            <person name="Dougan E. K."/>
            <person name="Chan C."/>
            <person name="Rhodes N."/>
            <person name="Thang M."/>
        </authorList>
    </citation>
    <scope>NUCLEOTIDE SEQUENCE</scope>
</reference>
<proteinExistence type="predicted"/>
<dbReference type="EMBL" id="CAMXCT020001185">
    <property type="protein sequence ID" value="CAL1141002.1"/>
    <property type="molecule type" value="Genomic_DNA"/>
</dbReference>
<dbReference type="Proteomes" id="UP001152797">
    <property type="component" value="Unassembled WGS sequence"/>
</dbReference>
<evidence type="ECO:0000313" key="2">
    <source>
        <dbReference type="EMBL" id="CAI3987627.1"/>
    </source>
</evidence>
<dbReference type="EMBL" id="CAMXCT030001185">
    <property type="protein sequence ID" value="CAL4774939.1"/>
    <property type="molecule type" value="Genomic_DNA"/>
</dbReference>
<dbReference type="AlphaFoldDB" id="A0A9P1CAH9"/>
<gene>
    <name evidence="2" type="ORF">C1SCF055_LOCUS14882</name>
</gene>